<accession>A0A0B0ID03</accession>
<organism evidence="2 3">
    <name type="scientific">Halalkalibacter okhensis</name>
    <dbReference type="NCBI Taxonomy" id="333138"/>
    <lineage>
        <taxon>Bacteria</taxon>
        <taxon>Bacillati</taxon>
        <taxon>Bacillota</taxon>
        <taxon>Bacilli</taxon>
        <taxon>Bacillales</taxon>
        <taxon>Bacillaceae</taxon>
        <taxon>Halalkalibacter</taxon>
    </lineage>
</organism>
<keyword evidence="3" id="KW-1185">Reference proteome</keyword>
<dbReference type="OrthoDB" id="2885146at2"/>
<proteinExistence type="predicted"/>
<dbReference type="STRING" id="333138.LQ50_09190"/>
<dbReference type="AlphaFoldDB" id="A0A0B0ID03"/>
<keyword evidence="1" id="KW-0472">Membrane</keyword>
<feature type="transmembrane region" description="Helical" evidence="1">
    <location>
        <begin position="37"/>
        <end position="60"/>
    </location>
</feature>
<protein>
    <submittedName>
        <fullName evidence="2">Uncharacterized protein</fullName>
    </submittedName>
</protein>
<dbReference type="eggNOG" id="ENOG5030549">
    <property type="taxonomic scope" value="Bacteria"/>
</dbReference>
<dbReference type="EMBL" id="JRJU01000009">
    <property type="protein sequence ID" value="KHF40438.1"/>
    <property type="molecule type" value="Genomic_DNA"/>
</dbReference>
<feature type="transmembrane region" description="Helical" evidence="1">
    <location>
        <begin position="67"/>
        <end position="85"/>
    </location>
</feature>
<sequence length="87" mass="10060">MNMTLKQKNTFCLIVVTLIMFAPIFIMLFTGERFVTAIRLFPLDFSLYFAVLLGAIIVNYTMRSTKLLTITMLATIVGLAVYFFWYI</sequence>
<evidence type="ECO:0000313" key="2">
    <source>
        <dbReference type="EMBL" id="KHF40438.1"/>
    </source>
</evidence>
<gene>
    <name evidence="2" type="ORF">LQ50_09190</name>
</gene>
<feature type="transmembrane region" description="Helical" evidence="1">
    <location>
        <begin position="12"/>
        <end position="31"/>
    </location>
</feature>
<dbReference type="RefSeq" id="WP_034628203.1">
    <property type="nucleotide sequence ID" value="NZ_JRJU01000009.1"/>
</dbReference>
<reference evidence="2 3" key="1">
    <citation type="submission" date="2014-09" db="EMBL/GenBank/DDBJ databases">
        <title>Genome sequencing and annotation of Bacillus Okhensis strain Kh10-101T.</title>
        <authorList>
            <person name="Prakash J.S."/>
        </authorList>
    </citation>
    <scope>NUCLEOTIDE SEQUENCE [LARGE SCALE GENOMIC DNA]</scope>
    <source>
        <strain evidence="3">Kh10-101T</strain>
    </source>
</reference>
<keyword evidence="1" id="KW-1133">Transmembrane helix</keyword>
<comment type="caution">
    <text evidence="2">The sequence shown here is derived from an EMBL/GenBank/DDBJ whole genome shotgun (WGS) entry which is preliminary data.</text>
</comment>
<evidence type="ECO:0000256" key="1">
    <source>
        <dbReference type="SAM" id="Phobius"/>
    </source>
</evidence>
<dbReference type="Proteomes" id="UP000030832">
    <property type="component" value="Unassembled WGS sequence"/>
</dbReference>
<keyword evidence="1" id="KW-0812">Transmembrane</keyword>
<name>A0A0B0ID03_9BACI</name>
<evidence type="ECO:0000313" key="3">
    <source>
        <dbReference type="Proteomes" id="UP000030832"/>
    </source>
</evidence>